<feature type="region of interest" description="Disordered" evidence="1">
    <location>
        <begin position="173"/>
        <end position="195"/>
    </location>
</feature>
<protein>
    <recommendedName>
        <fullName evidence="4">WEB family protein</fullName>
    </recommendedName>
</protein>
<evidence type="ECO:0000256" key="1">
    <source>
        <dbReference type="SAM" id="MobiDB-lite"/>
    </source>
</evidence>
<sequence>MEDPITQPAISDSQETLISSPRHNNNNNDFSSTIDTTRPFTSVKEAVAIFGERLLLGDIYSPKPFSDPASSPLQRESLSSWRSPSPTLPQSPMTKPKEEEHNGGGVLDTLKKLEAELEKTKAELKLLKERGSETEVALATLNAELHKNMSKLAQAEAVAAGKAAAATKTVRFEIEERKEKGGGDNDDEDRKDKVVEKKKEYIMRKKKEDSKTLAHILSLGENDHLLFGGGKRNNNKSMKQKPIIPLVGDLFFKRKSSSSHHHNNPLYASPF</sequence>
<reference evidence="2 3" key="1">
    <citation type="journal article" date="2023" name="Plants (Basel)">
        <title>Bridging the Gap: Combining Genomics and Transcriptomics Approaches to Understand Stylosanthes scabra, an Orphan Legume from the Brazilian Caatinga.</title>
        <authorList>
            <person name="Ferreira-Neto J.R.C."/>
            <person name="da Silva M.D."/>
            <person name="Binneck E."/>
            <person name="de Melo N.F."/>
            <person name="da Silva R.H."/>
            <person name="de Melo A.L.T.M."/>
            <person name="Pandolfi V."/>
            <person name="Bustamante F.O."/>
            <person name="Brasileiro-Vidal A.C."/>
            <person name="Benko-Iseppon A.M."/>
        </authorList>
    </citation>
    <scope>NUCLEOTIDE SEQUENCE [LARGE SCALE GENOMIC DNA]</scope>
    <source>
        <tissue evidence="2">Leaves</tissue>
    </source>
</reference>
<comment type="caution">
    <text evidence="2">The sequence shown here is derived from an EMBL/GenBank/DDBJ whole genome shotgun (WGS) entry which is preliminary data.</text>
</comment>
<accession>A0ABU6T346</accession>
<evidence type="ECO:0000313" key="3">
    <source>
        <dbReference type="Proteomes" id="UP001341840"/>
    </source>
</evidence>
<feature type="compositionally biased region" description="Polar residues" evidence="1">
    <location>
        <begin position="68"/>
        <end position="93"/>
    </location>
</feature>
<dbReference type="EMBL" id="JASCZI010090628">
    <property type="protein sequence ID" value="MED6143146.1"/>
    <property type="molecule type" value="Genomic_DNA"/>
</dbReference>
<dbReference type="Proteomes" id="UP001341840">
    <property type="component" value="Unassembled WGS sequence"/>
</dbReference>
<name>A0ABU6T346_9FABA</name>
<proteinExistence type="predicted"/>
<evidence type="ECO:0008006" key="4">
    <source>
        <dbReference type="Google" id="ProtNLM"/>
    </source>
</evidence>
<evidence type="ECO:0000313" key="2">
    <source>
        <dbReference type="EMBL" id="MED6143146.1"/>
    </source>
</evidence>
<feature type="compositionally biased region" description="Polar residues" evidence="1">
    <location>
        <begin position="8"/>
        <end position="37"/>
    </location>
</feature>
<feature type="region of interest" description="Disordered" evidence="1">
    <location>
        <begin position="61"/>
        <end position="105"/>
    </location>
</feature>
<keyword evidence="3" id="KW-1185">Reference proteome</keyword>
<gene>
    <name evidence="2" type="ORF">PIB30_003852</name>
</gene>
<organism evidence="2 3">
    <name type="scientific">Stylosanthes scabra</name>
    <dbReference type="NCBI Taxonomy" id="79078"/>
    <lineage>
        <taxon>Eukaryota</taxon>
        <taxon>Viridiplantae</taxon>
        <taxon>Streptophyta</taxon>
        <taxon>Embryophyta</taxon>
        <taxon>Tracheophyta</taxon>
        <taxon>Spermatophyta</taxon>
        <taxon>Magnoliopsida</taxon>
        <taxon>eudicotyledons</taxon>
        <taxon>Gunneridae</taxon>
        <taxon>Pentapetalae</taxon>
        <taxon>rosids</taxon>
        <taxon>fabids</taxon>
        <taxon>Fabales</taxon>
        <taxon>Fabaceae</taxon>
        <taxon>Papilionoideae</taxon>
        <taxon>50 kb inversion clade</taxon>
        <taxon>dalbergioids sensu lato</taxon>
        <taxon>Dalbergieae</taxon>
        <taxon>Pterocarpus clade</taxon>
        <taxon>Stylosanthes</taxon>
    </lineage>
</organism>
<feature type="region of interest" description="Disordered" evidence="1">
    <location>
        <begin position="1"/>
        <end position="37"/>
    </location>
</feature>